<name>A0ABN9YQ54_9LACO</name>
<dbReference type="RefSeq" id="WP_338348899.1">
    <property type="nucleotide sequence ID" value="NZ_CAUZLT010000001.1"/>
</dbReference>
<comment type="caution">
    <text evidence="2">The sequence shown here is derived from an EMBL/GenBank/DDBJ whole genome shotgun (WGS) entry which is preliminary data.</text>
</comment>
<dbReference type="Pfam" id="PF13730">
    <property type="entry name" value="HTH_36"/>
    <property type="match status" value="1"/>
</dbReference>
<proteinExistence type="predicted"/>
<sequence>MAELTHFTQIPIWVDEIDNITDFQARLLGFVYTLENTSGSAFPSNKRLAEKYHKSIKTVQNALSDLYDKGFLESNKIYKENSKEIEKRYLRIIKPEKSTGVPTPEIGHRVPQKSGVPYPQNRDNPTPEIGQDNISINKSINRSLNNMVEDENDEPLIDPFLAKKMLTAYNKATERNNKNAGTFSSLAMKNVSLEDFQDVLNYMVATFSSVEYITVKSLIVRFEEHLTSANERGFVDGKIPKPKKLKGKQEPKIATNADIQQQQKQQQQNQPQEDLMAILNGRKTHV</sequence>
<feature type="region of interest" description="Disordered" evidence="1">
    <location>
        <begin position="233"/>
        <end position="286"/>
    </location>
</feature>
<feature type="compositionally biased region" description="Low complexity" evidence="1">
    <location>
        <begin position="260"/>
        <end position="272"/>
    </location>
</feature>
<accession>A0ABN9YQ54</accession>
<protein>
    <submittedName>
        <fullName evidence="2">DNA replication protein DnaD (DnaD)</fullName>
    </submittedName>
</protein>
<dbReference type="Proteomes" id="UP001314262">
    <property type="component" value="Unassembled WGS sequence"/>
</dbReference>
<gene>
    <name evidence="2" type="ORF">R53137_KAKDMLNK_00252</name>
</gene>
<evidence type="ECO:0000313" key="2">
    <source>
        <dbReference type="EMBL" id="CAK1228853.1"/>
    </source>
</evidence>
<evidence type="ECO:0000313" key="3">
    <source>
        <dbReference type="Proteomes" id="UP001314262"/>
    </source>
</evidence>
<dbReference type="EMBL" id="CAUZLT010000001">
    <property type="protein sequence ID" value="CAK1228853.1"/>
    <property type="molecule type" value="Genomic_DNA"/>
</dbReference>
<keyword evidence="3" id="KW-1185">Reference proteome</keyword>
<feature type="region of interest" description="Disordered" evidence="1">
    <location>
        <begin position="100"/>
        <end position="133"/>
    </location>
</feature>
<dbReference type="Gene3D" id="1.10.10.10">
    <property type="entry name" value="Winged helix-like DNA-binding domain superfamily/Winged helix DNA-binding domain"/>
    <property type="match status" value="1"/>
</dbReference>
<dbReference type="InterPro" id="IPR036388">
    <property type="entry name" value="WH-like_DNA-bd_sf"/>
</dbReference>
<evidence type="ECO:0000256" key="1">
    <source>
        <dbReference type="SAM" id="MobiDB-lite"/>
    </source>
</evidence>
<organism evidence="2 3">
    <name type="scientific">Fructobacillus tropaeoli</name>
    <dbReference type="NCBI Taxonomy" id="709323"/>
    <lineage>
        <taxon>Bacteria</taxon>
        <taxon>Bacillati</taxon>
        <taxon>Bacillota</taxon>
        <taxon>Bacilli</taxon>
        <taxon>Lactobacillales</taxon>
        <taxon>Lactobacillaceae</taxon>
        <taxon>Fructobacillus</taxon>
    </lineage>
</organism>
<reference evidence="2 3" key="1">
    <citation type="submission" date="2023-10" db="EMBL/GenBank/DDBJ databases">
        <authorList>
            <person name="Botero Cardona J."/>
        </authorList>
    </citation>
    <scope>NUCLEOTIDE SEQUENCE [LARGE SCALE GENOMIC DNA]</scope>
    <source>
        <strain evidence="2 3">R-53137</strain>
    </source>
</reference>